<protein>
    <submittedName>
        <fullName evidence="1">Uncharacterized protein</fullName>
    </submittedName>
</protein>
<accession>A0A8G2C6B5</accession>
<dbReference type="InterPro" id="IPR036890">
    <property type="entry name" value="HATPase_C_sf"/>
</dbReference>
<dbReference type="NCBIfam" id="NF047352">
    <property type="entry name" value="P_loop_sacsin"/>
    <property type="match status" value="1"/>
</dbReference>
<organism evidence="1 2">
    <name type="scientific">Desulfomicrobium norvegicum (strain DSM 1741 / NCIMB 8310)</name>
    <name type="common">Desulfovibrio baculatus (strain Norway 4)</name>
    <name type="synonym">Desulfovibrio desulfuricans (strain Norway 4)</name>
    <dbReference type="NCBI Taxonomy" id="52561"/>
    <lineage>
        <taxon>Bacteria</taxon>
        <taxon>Pseudomonadati</taxon>
        <taxon>Thermodesulfobacteriota</taxon>
        <taxon>Desulfovibrionia</taxon>
        <taxon>Desulfovibrionales</taxon>
        <taxon>Desulfomicrobiaceae</taxon>
        <taxon>Desulfomicrobium</taxon>
    </lineage>
</organism>
<sequence>MDFASVAPTSSEWSKWLADAERRLRQVYLLSPERLIAEYRREGEITRGYHGREILELLQNAGDAARISGVRGKVRLVITPHGLVIGNTGHPFEKEGVTSLQIANLSPKRQREAVVIGDKGLGFRSILNWTQSPLISSGELGLAFLPNYASNVLCEMEKDSDKLAKMVAEQKAIAGRLIVPRLAFPQWVPDWSKHDWPETDGISEIASVCQSLRNDNYDTAVGMPFSTTRAYQEVVQQVDELRPEFLLLVDSIDLLEIQIQGQPSKIWQCIPTNDKSIIRTGDTTQSSWIISNYEGDVPHELLDNDNHNINKFKIILAISDTKDNNPGYLFNYFPTDVEIPLPLLVHTTVELDDTRKHVNDTPANRYILGKVAEQIAELAEQQLETGKANAWDGCRLITPSGNWGNDLKKFGVPSILKEAAKKKQLIPVLGGGYRNAFHAKLPPGENSCYWLDWMFPEMAVIEDKAHLVFARHLDVSKFFVAEILDRLLAAQTLTPEERALAITGLVESKEKLTDNNLNCLLCDEEEKPIPAGINAILQPTGELPALPHWAAIRFLHAELRQWLADFLPVSDSRELQNLLRPFGVVEYSLSALIRPVLAEGNRQARNRPDEEFTIRQETLQFLWEVHQSVGSDTSFPTDATLKLLDQNNGWTDPEHLYLGEGYGNEGNVIQDIYGPWAKHKLVASINLPNSDTSASPEQFAQFLQWLGVARWPGEIELSEVDAEYLNAVRASLRYPVSFGDCRFDSPNDLPQLSITGATSIDGLEDILQNASSEAVLAWLALDPRASSWVHMSQGRGTLSIYPRYKQNKRHYRDELPSYIHWRIATSAWLPANDGHKQAPRRCLLGDRQLEALFPSPQKPNQILIDRYGVSDRLHASFRNAGVMPGLSQIARDELYRLLLEIPDLSPDGKPSRALCRWFISNENFVLGSAGPYQERFFQEGRIWGSKERTSDYFPIADLRHIDQEGFPPALTDKLPIADLPKRIGAQKVKDVLGVKPLDRSEIHQELYSHRTSPRKDDLAEWFNAAKPYIKRLRHTQVKQKQTVLAFERLNLIVCDELSVQMQYKELSYYHSALEGEWFVFSDHLYVRGDLEDSLDLLADSVGTAVASVFNMADGDAFVTCPALFRPVET</sequence>
<name>A0A8G2C6B5_DESNO</name>
<dbReference type="SUPFAM" id="SSF55874">
    <property type="entry name" value="ATPase domain of HSP90 chaperone/DNA topoisomerase II/histidine kinase"/>
    <property type="match status" value="1"/>
</dbReference>
<dbReference type="RefSeq" id="WP_092194677.1">
    <property type="nucleotide sequence ID" value="NZ_FOTO01000025.1"/>
</dbReference>
<evidence type="ECO:0000313" key="1">
    <source>
        <dbReference type="EMBL" id="SFM23769.1"/>
    </source>
</evidence>
<dbReference type="EMBL" id="FOTO01000025">
    <property type="protein sequence ID" value="SFM23769.1"/>
    <property type="molecule type" value="Genomic_DNA"/>
</dbReference>
<gene>
    <name evidence="1" type="ORF">SAMN05421830_1251</name>
</gene>
<dbReference type="AlphaFoldDB" id="A0A8G2C6B5"/>
<dbReference type="Proteomes" id="UP000199581">
    <property type="component" value="Unassembled WGS sequence"/>
</dbReference>
<dbReference type="OrthoDB" id="7782105at2"/>
<proteinExistence type="predicted"/>
<reference evidence="1 2" key="1">
    <citation type="submission" date="2016-10" db="EMBL/GenBank/DDBJ databases">
        <authorList>
            <person name="Varghese N."/>
            <person name="Submissions S."/>
        </authorList>
    </citation>
    <scope>NUCLEOTIDE SEQUENCE [LARGE SCALE GENOMIC DNA]</scope>
    <source>
        <strain evidence="1 2">DSM 1741</strain>
    </source>
</reference>
<keyword evidence="2" id="KW-1185">Reference proteome</keyword>
<evidence type="ECO:0000313" key="2">
    <source>
        <dbReference type="Proteomes" id="UP000199581"/>
    </source>
</evidence>
<comment type="caution">
    <text evidence="1">The sequence shown here is derived from an EMBL/GenBank/DDBJ whole genome shotgun (WGS) entry which is preliminary data.</text>
</comment>